<sequence>MTSLVEQHGGLYHTDFQQENRTEGHKTQMSPCRILLSVPSAHLNPFISIQALCSPSLEFIKLPTQKH</sequence>
<proteinExistence type="predicted"/>
<reference evidence="2 3" key="1">
    <citation type="submission" date="2021-07" db="EMBL/GenBank/DDBJ databases">
        <authorList>
            <person name="Palmer J.M."/>
        </authorList>
    </citation>
    <scope>NUCLEOTIDE SEQUENCE [LARGE SCALE GENOMIC DNA]</scope>
    <source>
        <strain evidence="2 3">AT_MEX2019</strain>
        <tissue evidence="2">Muscle</tissue>
    </source>
</reference>
<evidence type="ECO:0000256" key="1">
    <source>
        <dbReference type="SAM" id="MobiDB-lite"/>
    </source>
</evidence>
<dbReference type="Proteomes" id="UP001345963">
    <property type="component" value="Unassembled WGS sequence"/>
</dbReference>
<protein>
    <submittedName>
        <fullName evidence="2">Uncharacterized protein</fullName>
    </submittedName>
</protein>
<accession>A0ABU7BEK8</accession>
<gene>
    <name evidence="2" type="ORF">ATANTOWER_008378</name>
</gene>
<feature type="compositionally biased region" description="Basic and acidic residues" evidence="1">
    <location>
        <begin position="16"/>
        <end position="25"/>
    </location>
</feature>
<comment type="caution">
    <text evidence="2">The sequence shown here is derived from an EMBL/GenBank/DDBJ whole genome shotgun (WGS) entry which is preliminary data.</text>
</comment>
<name>A0ABU7BEK8_9TELE</name>
<dbReference type="EMBL" id="JAHUTI010051170">
    <property type="protein sequence ID" value="MED6249032.1"/>
    <property type="molecule type" value="Genomic_DNA"/>
</dbReference>
<organism evidence="2 3">
    <name type="scientific">Ataeniobius toweri</name>
    <dbReference type="NCBI Taxonomy" id="208326"/>
    <lineage>
        <taxon>Eukaryota</taxon>
        <taxon>Metazoa</taxon>
        <taxon>Chordata</taxon>
        <taxon>Craniata</taxon>
        <taxon>Vertebrata</taxon>
        <taxon>Euteleostomi</taxon>
        <taxon>Actinopterygii</taxon>
        <taxon>Neopterygii</taxon>
        <taxon>Teleostei</taxon>
        <taxon>Neoteleostei</taxon>
        <taxon>Acanthomorphata</taxon>
        <taxon>Ovalentaria</taxon>
        <taxon>Atherinomorphae</taxon>
        <taxon>Cyprinodontiformes</taxon>
        <taxon>Goodeidae</taxon>
        <taxon>Ataeniobius</taxon>
    </lineage>
</organism>
<evidence type="ECO:0000313" key="2">
    <source>
        <dbReference type="EMBL" id="MED6249032.1"/>
    </source>
</evidence>
<keyword evidence="3" id="KW-1185">Reference proteome</keyword>
<feature type="region of interest" description="Disordered" evidence="1">
    <location>
        <begin position="1"/>
        <end position="25"/>
    </location>
</feature>
<evidence type="ECO:0000313" key="3">
    <source>
        <dbReference type="Proteomes" id="UP001345963"/>
    </source>
</evidence>